<accession>X1IWZ7</accession>
<evidence type="ECO:0000313" key="1">
    <source>
        <dbReference type="EMBL" id="GAH86257.1"/>
    </source>
</evidence>
<organism evidence="1">
    <name type="scientific">marine sediment metagenome</name>
    <dbReference type="NCBI Taxonomy" id="412755"/>
    <lineage>
        <taxon>unclassified sequences</taxon>
        <taxon>metagenomes</taxon>
        <taxon>ecological metagenomes</taxon>
    </lineage>
</organism>
<reference evidence="1" key="1">
    <citation type="journal article" date="2014" name="Front. Microbiol.">
        <title>High frequency of phylogenetically diverse reductive dehalogenase-homologous genes in deep subseafloor sedimentary metagenomes.</title>
        <authorList>
            <person name="Kawai M."/>
            <person name="Futagami T."/>
            <person name="Toyoda A."/>
            <person name="Takaki Y."/>
            <person name="Nishi S."/>
            <person name="Hori S."/>
            <person name="Arai W."/>
            <person name="Tsubouchi T."/>
            <person name="Morono Y."/>
            <person name="Uchiyama I."/>
            <person name="Ito T."/>
            <person name="Fujiyama A."/>
            <person name="Inagaki F."/>
            <person name="Takami H."/>
        </authorList>
    </citation>
    <scope>NUCLEOTIDE SEQUENCE</scope>
    <source>
        <strain evidence="1">Expedition CK06-06</strain>
    </source>
</reference>
<sequence>MKIMRSPITINLTVETKQKLEDYTQKNDVTKSCLIE</sequence>
<feature type="non-terminal residue" evidence="1">
    <location>
        <position position="36"/>
    </location>
</feature>
<dbReference type="EMBL" id="BARU01035947">
    <property type="protein sequence ID" value="GAH86257.1"/>
    <property type="molecule type" value="Genomic_DNA"/>
</dbReference>
<comment type="caution">
    <text evidence="1">The sequence shown here is derived from an EMBL/GenBank/DDBJ whole genome shotgun (WGS) entry which is preliminary data.</text>
</comment>
<protein>
    <submittedName>
        <fullName evidence="1">Uncharacterized protein</fullName>
    </submittedName>
</protein>
<name>X1IWZ7_9ZZZZ</name>
<proteinExistence type="predicted"/>
<gene>
    <name evidence="1" type="ORF">S03H2_56209</name>
</gene>
<dbReference type="AlphaFoldDB" id="X1IWZ7"/>